<dbReference type="InterPro" id="IPR044060">
    <property type="entry name" value="Bacterial_rp_domain"/>
</dbReference>
<dbReference type="InterPro" id="IPR036116">
    <property type="entry name" value="FN3_sf"/>
</dbReference>
<dbReference type="CDD" id="cd00063">
    <property type="entry name" value="FN3"/>
    <property type="match status" value="2"/>
</dbReference>
<dbReference type="InterPro" id="IPR024079">
    <property type="entry name" value="MetalloPept_cat_dom_sf"/>
</dbReference>
<evidence type="ECO:0000259" key="5">
    <source>
        <dbReference type="PROSITE" id="PS50853"/>
    </source>
</evidence>
<keyword evidence="2" id="KW-0677">Repeat</keyword>
<dbReference type="InterPro" id="IPR001434">
    <property type="entry name" value="OmcB-like_DUF11"/>
</dbReference>
<dbReference type="SUPFAM" id="SSF49265">
    <property type="entry name" value="Fibronectin type III"/>
    <property type="match status" value="1"/>
</dbReference>
<dbReference type="Gene3D" id="2.60.40.10">
    <property type="entry name" value="Immunoglobulins"/>
    <property type="match status" value="2"/>
</dbReference>
<dbReference type="Pfam" id="PF13583">
    <property type="entry name" value="Reprolysin_4"/>
    <property type="match status" value="1"/>
</dbReference>
<evidence type="ECO:0000256" key="2">
    <source>
        <dbReference type="ARBA" id="ARBA00022737"/>
    </source>
</evidence>
<dbReference type="Gene3D" id="2.60.40.2030">
    <property type="match status" value="1"/>
</dbReference>
<dbReference type="Gene3D" id="3.40.390.10">
    <property type="entry name" value="Collagenase (Catalytic Domain)"/>
    <property type="match status" value="1"/>
</dbReference>
<dbReference type="GO" id="GO:0007154">
    <property type="term" value="P:cell communication"/>
    <property type="evidence" value="ECO:0007669"/>
    <property type="project" value="InterPro"/>
</dbReference>
<evidence type="ECO:0000256" key="3">
    <source>
        <dbReference type="ARBA" id="ARBA00022837"/>
    </source>
</evidence>
<dbReference type="InterPro" id="IPR003644">
    <property type="entry name" value="Calx_beta"/>
</dbReference>
<reference evidence="6 7" key="2">
    <citation type="submission" date="2018-03" db="EMBL/GenBank/DDBJ databases">
        <authorList>
            <person name="Keele B.F."/>
        </authorList>
    </citation>
    <scope>NUCLEOTIDE SEQUENCE [LARGE SCALE GENOMIC DNA]</scope>
    <source>
        <strain evidence="6 7">D13</strain>
    </source>
</reference>
<dbReference type="Pfam" id="PF18998">
    <property type="entry name" value="Flg_new_2"/>
    <property type="match status" value="2"/>
</dbReference>
<feature type="domain" description="Fibronectin type-III" evidence="5">
    <location>
        <begin position="975"/>
        <end position="1061"/>
    </location>
</feature>
<dbReference type="InterPro" id="IPR050964">
    <property type="entry name" value="Striated_Muscle_Regulatory"/>
</dbReference>
<reference evidence="6 7" key="1">
    <citation type="submission" date="2018-03" db="EMBL/GenBank/DDBJ databases">
        <title>Ahniella affigens gen. nov., sp. nov., a gammaproteobacterium isolated from sandy soil near a stream.</title>
        <authorList>
            <person name="Ko Y."/>
            <person name="Kim J.-H."/>
        </authorList>
    </citation>
    <scope>NUCLEOTIDE SEQUENCE [LARGE SCALE GENOMIC DNA]</scope>
    <source>
        <strain evidence="6 7">D13</strain>
    </source>
</reference>
<dbReference type="Pfam" id="PF01345">
    <property type="entry name" value="DUF11"/>
    <property type="match status" value="1"/>
</dbReference>
<keyword evidence="1" id="KW-0732">Signal</keyword>
<dbReference type="InterPro" id="IPR038081">
    <property type="entry name" value="CalX-like_sf"/>
</dbReference>
<feature type="compositionally biased region" description="Basic and acidic residues" evidence="4">
    <location>
        <begin position="1189"/>
        <end position="1200"/>
    </location>
</feature>
<dbReference type="OrthoDB" id="5720638at2"/>
<name>A0A2P1PN23_9GAMM</name>
<dbReference type="PANTHER" id="PTHR13817:SF73">
    <property type="entry name" value="FIBRONECTIN TYPE-III DOMAIN-CONTAINING PROTEIN"/>
    <property type="match status" value="1"/>
</dbReference>
<dbReference type="SMART" id="SM00237">
    <property type="entry name" value="Calx_beta"/>
    <property type="match status" value="1"/>
</dbReference>
<evidence type="ECO:0000313" key="6">
    <source>
        <dbReference type="EMBL" id="AVP96254.1"/>
    </source>
</evidence>
<dbReference type="Pfam" id="PF03160">
    <property type="entry name" value="Calx-beta"/>
    <property type="match status" value="1"/>
</dbReference>
<dbReference type="KEGG" id="xba:C7S18_03185"/>
<gene>
    <name evidence="6" type="ORF">C7S18_03185</name>
</gene>
<feature type="domain" description="Fibronectin type-III" evidence="5">
    <location>
        <begin position="883"/>
        <end position="974"/>
    </location>
</feature>
<dbReference type="SUPFAM" id="SSF55486">
    <property type="entry name" value="Metalloproteases ('zincins'), catalytic domain"/>
    <property type="match status" value="1"/>
</dbReference>
<dbReference type="AlphaFoldDB" id="A0A2P1PN23"/>
<dbReference type="EMBL" id="CP027860">
    <property type="protein sequence ID" value="AVP96254.1"/>
    <property type="molecule type" value="Genomic_DNA"/>
</dbReference>
<organism evidence="6 7">
    <name type="scientific">Ahniella affigens</name>
    <dbReference type="NCBI Taxonomy" id="2021234"/>
    <lineage>
        <taxon>Bacteria</taxon>
        <taxon>Pseudomonadati</taxon>
        <taxon>Pseudomonadota</taxon>
        <taxon>Gammaproteobacteria</taxon>
        <taxon>Lysobacterales</taxon>
        <taxon>Rhodanobacteraceae</taxon>
        <taxon>Ahniella</taxon>
    </lineage>
</organism>
<protein>
    <recommendedName>
        <fullName evidence="5">Fibronectin type-III domain-containing protein</fullName>
    </recommendedName>
</protein>
<evidence type="ECO:0000256" key="4">
    <source>
        <dbReference type="SAM" id="MobiDB-lite"/>
    </source>
</evidence>
<dbReference type="InterPro" id="IPR003961">
    <property type="entry name" value="FN3_dom"/>
</dbReference>
<feature type="region of interest" description="Disordered" evidence="4">
    <location>
        <begin position="1161"/>
        <end position="1207"/>
    </location>
</feature>
<dbReference type="Pfam" id="PF00041">
    <property type="entry name" value="fn3"/>
    <property type="match status" value="2"/>
</dbReference>
<dbReference type="InterPro" id="IPR013783">
    <property type="entry name" value="Ig-like_fold"/>
</dbReference>
<dbReference type="SMART" id="SM00060">
    <property type="entry name" value="FN3"/>
    <property type="match status" value="2"/>
</dbReference>
<dbReference type="GO" id="GO:0008237">
    <property type="term" value="F:metallopeptidase activity"/>
    <property type="evidence" value="ECO:0007669"/>
    <property type="project" value="InterPro"/>
</dbReference>
<dbReference type="PANTHER" id="PTHR13817">
    <property type="entry name" value="TITIN"/>
    <property type="match status" value="1"/>
</dbReference>
<sequence length="1207" mass="123518">MSPVVSSKIVLALRGLWWGSLLMALAMSTAGAASLLLPGAATDASGKVAANPVIGPGVARARAVTVNLDALRGIEATVANGVPAQLDIDLFDDVALTVEIRQIAAPRAGTVEYHGAIAGRVDSSVVIVRTGDVVGMEAHLGAQFFRIQFLGSAGHEVREMAVSNLPAHTERPFGELVPPNRQRRPVAAPPAITNLAKTGEDGSAMDLLVVYTPKGRDQYGGTAGVESLIDTLVAGVNQVFANSLVNTRIRLVAKAEINYVEQGDFINQLGDIYASYSGGPLRVVYDLRDAYSADLIAYISGDNVASACGAAPLFNEAPRFAERDAVMAMVHFCTNNHTMAHEIGHLMGLFHDRNYSPTNETVSVAGVVYTDNFGYVDTTNRFTDVMAYEGDCVALGIDCVRLPYFSNRDVRVLAPFNGELAPIGDAMNSAANILSATRGAIANFRSHVDRAAAFNTTHATVSEGGTVTLTLTRVGNLALGTRVNWQTVNGAAVAGQDFVAANGTVTWAAGDSADKSIVVTTRADTLNEGNEHFSVRLTGDGAITNAEADITVTDAAADHFPVGCVMPLGFVPAAGAEAGWLVATDESAEGGCALKSQPIANGQTAAIAYTGMFAAGDIQFRRRVDSEAGWDQFRFEIDGIVQGVPCALADDRCAGSGATDATASGATDWNQPGATLRVPVTGGLHTITFRYDKDAVCCDAGADAAWVDALILPLAQNVIVAATGPGSVNATPAGIACGAQCMASLPRDTPLMLTAIPNAGAAFSGWTGCPDFHGNQCFVLIENAVSVAAAFTSVPRNITVARNGTGTGSVASSPAGIDCGQDCNELYDSGTVVTLTASPDTQSLFTSWGGVTCLGGNSMPICTFTVSFDAIATATFSTIVTVPDAPLNPVASPGNAEALISFTPPASDGGSPITQYTVTCSPGAVTVTGDASPILVSGLINGTSHTCTVSATNAVGAGPASVPTNSFIPATVPSAPSLLSAQPIDQAAQLTFSAPNSNGGAAILDYTARCTPGNATATGNALSLDVTGLSNQVAYQCSVRARNGVGLSAASNVQSVIPGSSGSSADLSISKTNGTNFIGAPGFTDYVIIVSNLGPAAVTDARVEDTVAIGTDFESATWTCAAFNGAACPASGSGSLDVRVDLPVNATVRFVLRAVPNPGSEAPVSNLASVTPPAAISDPNPNNNVATDGPDRRGVFRDGFEAPPQPP</sequence>
<proteinExistence type="predicted"/>
<dbReference type="PROSITE" id="PS50853">
    <property type="entry name" value="FN3"/>
    <property type="match status" value="2"/>
</dbReference>
<keyword evidence="3" id="KW-0106">Calcium</keyword>
<dbReference type="GO" id="GO:0016020">
    <property type="term" value="C:membrane"/>
    <property type="evidence" value="ECO:0007669"/>
    <property type="project" value="InterPro"/>
</dbReference>
<dbReference type="Proteomes" id="UP000241074">
    <property type="component" value="Chromosome"/>
</dbReference>
<dbReference type="RefSeq" id="WP_106890183.1">
    <property type="nucleotide sequence ID" value="NZ_CP027860.1"/>
</dbReference>
<evidence type="ECO:0000313" key="7">
    <source>
        <dbReference type="Proteomes" id="UP000241074"/>
    </source>
</evidence>
<accession>A0A2P1PN23</accession>
<evidence type="ECO:0000256" key="1">
    <source>
        <dbReference type="ARBA" id="ARBA00022729"/>
    </source>
</evidence>
<dbReference type="SUPFAM" id="SSF141072">
    <property type="entry name" value="CalX-like"/>
    <property type="match status" value="1"/>
</dbReference>
<keyword evidence="7" id="KW-1185">Reference proteome</keyword>